<dbReference type="SMART" id="SM00387">
    <property type="entry name" value="HATPase_c"/>
    <property type="match status" value="1"/>
</dbReference>
<dbReference type="SUPFAM" id="SSF47384">
    <property type="entry name" value="Homodimeric domain of signal transducing histidine kinase"/>
    <property type="match status" value="1"/>
</dbReference>
<dbReference type="InterPro" id="IPR050398">
    <property type="entry name" value="HssS/ArlS-like"/>
</dbReference>
<keyword evidence="6" id="KW-0808">Transferase</keyword>
<evidence type="ECO:0000256" key="5">
    <source>
        <dbReference type="ARBA" id="ARBA00022553"/>
    </source>
</evidence>
<dbReference type="Gene3D" id="3.30.565.10">
    <property type="entry name" value="Histidine kinase-like ATPase, C-terminal domain"/>
    <property type="match status" value="1"/>
</dbReference>
<dbReference type="Pfam" id="PF00512">
    <property type="entry name" value="HisKA"/>
    <property type="match status" value="1"/>
</dbReference>
<feature type="transmembrane region" description="Helical" evidence="14">
    <location>
        <begin position="131"/>
        <end position="150"/>
    </location>
</feature>
<feature type="transmembrane region" description="Helical" evidence="14">
    <location>
        <begin position="25"/>
        <end position="53"/>
    </location>
</feature>
<dbReference type="GO" id="GO:0005524">
    <property type="term" value="F:ATP binding"/>
    <property type="evidence" value="ECO:0007669"/>
    <property type="project" value="UniProtKB-KW"/>
</dbReference>
<evidence type="ECO:0000256" key="7">
    <source>
        <dbReference type="ARBA" id="ARBA00022692"/>
    </source>
</evidence>
<dbReference type="PROSITE" id="PS50109">
    <property type="entry name" value="HIS_KIN"/>
    <property type="match status" value="1"/>
</dbReference>
<proteinExistence type="predicted"/>
<keyword evidence="8" id="KW-0547">Nucleotide-binding</keyword>
<feature type="transmembrane region" description="Helical" evidence="14">
    <location>
        <begin position="235"/>
        <end position="258"/>
    </location>
</feature>
<evidence type="ECO:0000256" key="13">
    <source>
        <dbReference type="ARBA" id="ARBA00023136"/>
    </source>
</evidence>
<dbReference type="EC" id="2.7.13.3" evidence="3"/>
<evidence type="ECO:0000259" key="15">
    <source>
        <dbReference type="PROSITE" id="PS50109"/>
    </source>
</evidence>
<evidence type="ECO:0000256" key="9">
    <source>
        <dbReference type="ARBA" id="ARBA00022777"/>
    </source>
</evidence>
<dbReference type="Pfam" id="PF02518">
    <property type="entry name" value="HATPase_c"/>
    <property type="match status" value="1"/>
</dbReference>
<evidence type="ECO:0000256" key="8">
    <source>
        <dbReference type="ARBA" id="ARBA00022741"/>
    </source>
</evidence>
<dbReference type="CDD" id="cd00082">
    <property type="entry name" value="HisKA"/>
    <property type="match status" value="1"/>
</dbReference>
<keyword evidence="13 14" id="KW-0472">Membrane</keyword>
<dbReference type="AlphaFoldDB" id="A0A9D1DJS9"/>
<dbReference type="InterPro" id="IPR005467">
    <property type="entry name" value="His_kinase_dom"/>
</dbReference>
<name>A0A9D1DJS9_9FIRM</name>
<dbReference type="SMART" id="SM00388">
    <property type="entry name" value="HisKA"/>
    <property type="match status" value="1"/>
</dbReference>
<feature type="domain" description="Histidine kinase" evidence="15">
    <location>
        <begin position="348"/>
        <end position="560"/>
    </location>
</feature>
<comment type="subcellular location">
    <subcellularLocation>
        <location evidence="2">Cell membrane</location>
        <topology evidence="2">Multi-pass membrane protein</topology>
    </subcellularLocation>
</comment>
<sequence>MDDEVIPVETEKPPKERVKLTHSTWAKVGAIVLLYVSLIFVIACVICFILSAMGGASDYQGVLDSIDRGLKGWEIVYGLAKFASGLYAVSVLVGIVFLALALACMVFLFCAAGHRKGETEPRLNMVDRIPLDIYAAAVIIIDLFLAESYFENRFGIYVRYNAYNYLMEIQAALFLLAVVCFAFGLVLALLLSFATRVKCGKWWRNTVIYRILRLIWRVVKAVWHGIGRFGRMIPIVWRTALIMLGLFTIGFILFILMYDQSGGWLLIGLLYAIVIYAAAIFGAWQMKSIKKAGQQLAEGNYNEKIDTRRMYWEFKSHAENLNSIGDGLSKEVAQRMKSERLKTELITNVSHDIKTPLTSIINYVDLLQKAGTEEERREYLAVLDRQSHRLKKLTEDLVEASKASTGNMSVNLAPTNTQEIINQSFGEYSAKLEAGRLNTVINIPEPVPVIMADGRLLWRVIDNLFNNVVKYALPETRVYVDVRVEGSEAVISMKNISRAALNVSADELMERFVRGDASRSTEGSGLGLNIAKSLTELQHGEFSISTDGDLFKAEIRLPLA</sequence>
<reference evidence="16" key="2">
    <citation type="journal article" date="2021" name="PeerJ">
        <title>Extensive microbial diversity within the chicken gut microbiome revealed by metagenomics and culture.</title>
        <authorList>
            <person name="Gilroy R."/>
            <person name="Ravi A."/>
            <person name="Getino M."/>
            <person name="Pursley I."/>
            <person name="Horton D.L."/>
            <person name="Alikhan N.F."/>
            <person name="Baker D."/>
            <person name="Gharbi K."/>
            <person name="Hall N."/>
            <person name="Watson M."/>
            <person name="Adriaenssens E.M."/>
            <person name="Foster-Nyarko E."/>
            <person name="Jarju S."/>
            <person name="Secka A."/>
            <person name="Antonio M."/>
            <person name="Oren A."/>
            <person name="Chaudhuri R.R."/>
            <person name="La Ragione R."/>
            <person name="Hildebrand F."/>
            <person name="Pallen M.J."/>
        </authorList>
    </citation>
    <scope>NUCLEOTIDE SEQUENCE</scope>
    <source>
        <strain evidence="16">ChiGjej3B3-7149</strain>
    </source>
</reference>
<evidence type="ECO:0000256" key="11">
    <source>
        <dbReference type="ARBA" id="ARBA00022989"/>
    </source>
</evidence>
<evidence type="ECO:0000313" key="16">
    <source>
        <dbReference type="EMBL" id="HIR54224.1"/>
    </source>
</evidence>
<reference evidence="16" key="1">
    <citation type="submission" date="2020-10" db="EMBL/GenBank/DDBJ databases">
        <authorList>
            <person name="Gilroy R."/>
        </authorList>
    </citation>
    <scope>NUCLEOTIDE SEQUENCE</scope>
    <source>
        <strain evidence="16">ChiGjej3B3-7149</strain>
    </source>
</reference>
<keyword evidence="11 14" id="KW-1133">Transmembrane helix</keyword>
<dbReference type="PANTHER" id="PTHR45528:SF1">
    <property type="entry name" value="SENSOR HISTIDINE KINASE CPXA"/>
    <property type="match status" value="1"/>
</dbReference>
<comment type="caution">
    <text evidence="16">The sequence shown here is derived from an EMBL/GenBank/DDBJ whole genome shotgun (WGS) entry which is preliminary data.</text>
</comment>
<keyword evidence="12" id="KW-0902">Two-component regulatory system</keyword>
<evidence type="ECO:0000256" key="6">
    <source>
        <dbReference type="ARBA" id="ARBA00022679"/>
    </source>
</evidence>
<keyword evidence="10" id="KW-0067">ATP-binding</keyword>
<dbReference type="InterPro" id="IPR036097">
    <property type="entry name" value="HisK_dim/P_sf"/>
</dbReference>
<dbReference type="InterPro" id="IPR003661">
    <property type="entry name" value="HisK_dim/P_dom"/>
</dbReference>
<evidence type="ECO:0000313" key="17">
    <source>
        <dbReference type="Proteomes" id="UP000824238"/>
    </source>
</evidence>
<organism evidence="16 17">
    <name type="scientific">Candidatus Scatomorpha intestinigallinarum</name>
    <dbReference type="NCBI Taxonomy" id="2840923"/>
    <lineage>
        <taxon>Bacteria</taxon>
        <taxon>Bacillati</taxon>
        <taxon>Bacillota</taxon>
        <taxon>Clostridia</taxon>
        <taxon>Eubacteriales</taxon>
        <taxon>Candidatus Scatomorpha</taxon>
    </lineage>
</organism>
<evidence type="ECO:0000256" key="2">
    <source>
        <dbReference type="ARBA" id="ARBA00004651"/>
    </source>
</evidence>
<dbReference type="InterPro" id="IPR036890">
    <property type="entry name" value="HATPase_C_sf"/>
</dbReference>
<comment type="catalytic activity">
    <reaction evidence="1">
        <text>ATP + protein L-histidine = ADP + protein N-phospho-L-histidine.</text>
        <dbReference type="EC" id="2.7.13.3"/>
    </reaction>
</comment>
<keyword evidence="4" id="KW-1003">Cell membrane</keyword>
<dbReference type="Proteomes" id="UP000824238">
    <property type="component" value="Unassembled WGS sequence"/>
</dbReference>
<accession>A0A9D1DJS9</accession>
<gene>
    <name evidence="16" type="ORF">IAD36_01290</name>
</gene>
<dbReference type="Gene3D" id="1.10.287.130">
    <property type="match status" value="1"/>
</dbReference>
<dbReference type="GO" id="GO:0000155">
    <property type="term" value="F:phosphorelay sensor kinase activity"/>
    <property type="evidence" value="ECO:0007669"/>
    <property type="project" value="InterPro"/>
</dbReference>
<dbReference type="PANTHER" id="PTHR45528">
    <property type="entry name" value="SENSOR HISTIDINE KINASE CPXA"/>
    <property type="match status" value="1"/>
</dbReference>
<dbReference type="GO" id="GO:0005886">
    <property type="term" value="C:plasma membrane"/>
    <property type="evidence" value="ECO:0007669"/>
    <property type="project" value="UniProtKB-SubCell"/>
</dbReference>
<evidence type="ECO:0000256" key="4">
    <source>
        <dbReference type="ARBA" id="ARBA00022475"/>
    </source>
</evidence>
<protein>
    <recommendedName>
        <fullName evidence="3">histidine kinase</fullName>
        <ecNumber evidence="3">2.7.13.3</ecNumber>
    </recommendedName>
</protein>
<keyword evidence="9 16" id="KW-0418">Kinase</keyword>
<evidence type="ECO:0000256" key="1">
    <source>
        <dbReference type="ARBA" id="ARBA00000085"/>
    </source>
</evidence>
<feature type="transmembrane region" description="Helical" evidence="14">
    <location>
        <begin position="170"/>
        <end position="194"/>
    </location>
</feature>
<dbReference type="FunFam" id="1.10.287.130:FF:000001">
    <property type="entry name" value="Two-component sensor histidine kinase"/>
    <property type="match status" value="1"/>
</dbReference>
<keyword evidence="5" id="KW-0597">Phosphoprotein</keyword>
<evidence type="ECO:0000256" key="12">
    <source>
        <dbReference type="ARBA" id="ARBA00023012"/>
    </source>
</evidence>
<dbReference type="InterPro" id="IPR003594">
    <property type="entry name" value="HATPase_dom"/>
</dbReference>
<keyword evidence="7 14" id="KW-0812">Transmembrane</keyword>
<feature type="transmembrane region" description="Helical" evidence="14">
    <location>
        <begin position="86"/>
        <end position="110"/>
    </location>
</feature>
<evidence type="ECO:0000256" key="14">
    <source>
        <dbReference type="SAM" id="Phobius"/>
    </source>
</evidence>
<feature type="transmembrane region" description="Helical" evidence="14">
    <location>
        <begin position="264"/>
        <end position="284"/>
    </location>
</feature>
<dbReference type="EMBL" id="DVHH01000031">
    <property type="protein sequence ID" value="HIR54224.1"/>
    <property type="molecule type" value="Genomic_DNA"/>
</dbReference>
<dbReference type="SUPFAM" id="SSF55874">
    <property type="entry name" value="ATPase domain of HSP90 chaperone/DNA topoisomerase II/histidine kinase"/>
    <property type="match status" value="1"/>
</dbReference>
<evidence type="ECO:0000256" key="3">
    <source>
        <dbReference type="ARBA" id="ARBA00012438"/>
    </source>
</evidence>
<evidence type="ECO:0000256" key="10">
    <source>
        <dbReference type="ARBA" id="ARBA00022840"/>
    </source>
</evidence>